<evidence type="ECO:0000313" key="3">
    <source>
        <dbReference type="Proteomes" id="UP000189580"/>
    </source>
</evidence>
<dbReference type="OrthoDB" id="5584477at2759"/>
<evidence type="ECO:0000259" key="1">
    <source>
        <dbReference type="Pfam" id="PF17667"/>
    </source>
</evidence>
<proteinExistence type="predicted"/>
<sequence length="598" mass="69443">MSSEGKAVERIINTSSVEAELDLAFQKQWSNIYQQAIEDGSDNILTDSIDQLTKKYLQFSENYPNQNFVDLSLGKLHVLDFVGALNLTYPASHLRYENGWTLAETFDRNLRGFYVDEKLAREILRAANHSNWSHKEIWIAVYKFVGVAHYREMVERGEKDYTIRLSEIPSWDNTSPSQKSPSAITSGLDELTPVDVFFHEKDIEKELSTARLSNDSSIQTAVSPKIHKQSQFGEETEYKFNRLLYRETGICSRGETLWEITGPANKSYLLRDLWQDEEEVHKELELSVKAKTSRVLSLAGVLYSETVVSLEKNRVDSTWFNIRDELSIPLTQRKLVNIDNEDGMVVHQVKKPSISLENVCEYHMPRNPIHFRQLFEFMKPLSQATAIEGIYYGFRDAIKGHQGLCQKASILHRNITPRNIMLSQDEKTGYLFGLNGALEFQAFNGASKNWEWGYICQRAFVAMELLHTKVFVEHNFYHDLESFFWCFLWESFHNDGPQRPRRECIELDCWNTMNCKDLRREKLAIASNEEFFEELTASKVTSFFVPALPYLRKLRRVVFIESPSYYDPMLYNWMIQVFDDAIKSSSSTGTQHVDHQYS</sequence>
<dbReference type="PANTHER" id="PTHR38248">
    <property type="entry name" value="FUNK1 6"/>
    <property type="match status" value="1"/>
</dbReference>
<keyword evidence="3" id="KW-1185">Reference proteome</keyword>
<dbReference type="SUPFAM" id="SSF56112">
    <property type="entry name" value="Protein kinase-like (PK-like)"/>
    <property type="match status" value="1"/>
</dbReference>
<evidence type="ECO:0000313" key="2">
    <source>
        <dbReference type="EMBL" id="ANB12588.1"/>
    </source>
</evidence>
<name>A0A161HKZ2_9ASCO</name>
<organism evidence="2 3">
    <name type="scientific">Sugiyamaella lignohabitans</name>
    <dbReference type="NCBI Taxonomy" id="796027"/>
    <lineage>
        <taxon>Eukaryota</taxon>
        <taxon>Fungi</taxon>
        <taxon>Dikarya</taxon>
        <taxon>Ascomycota</taxon>
        <taxon>Saccharomycotina</taxon>
        <taxon>Dipodascomycetes</taxon>
        <taxon>Dipodascales</taxon>
        <taxon>Trichomonascaceae</taxon>
        <taxon>Sugiyamaella</taxon>
    </lineage>
</organism>
<dbReference type="InterPro" id="IPR040976">
    <property type="entry name" value="Pkinase_fungal"/>
</dbReference>
<feature type="domain" description="Fungal-type protein kinase" evidence="1">
    <location>
        <begin position="211"/>
        <end position="489"/>
    </location>
</feature>
<dbReference type="KEGG" id="slb:AWJ20_845"/>
<protein>
    <recommendedName>
        <fullName evidence="1">Fungal-type protein kinase domain-containing protein</fullName>
    </recommendedName>
</protein>
<dbReference type="Proteomes" id="UP000189580">
    <property type="component" value="Chromosome a"/>
</dbReference>
<dbReference type="Pfam" id="PF17667">
    <property type="entry name" value="Pkinase_fungal"/>
    <property type="match status" value="1"/>
</dbReference>
<accession>A0A161HKZ2</accession>
<dbReference type="GeneID" id="30037922"/>
<gene>
    <name evidence="2" type="ORF">AWJ20_845</name>
</gene>
<dbReference type="EMBL" id="CP014501">
    <property type="protein sequence ID" value="ANB12588.1"/>
    <property type="molecule type" value="Genomic_DNA"/>
</dbReference>
<dbReference type="PANTHER" id="PTHR38248:SF2">
    <property type="entry name" value="FUNK1 11"/>
    <property type="match status" value="1"/>
</dbReference>
<dbReference type="AlphaFoldDB" id="A0A161HKZ2"/>
<dbReference type="RefSeq" id="XP_018735065.1">
    <property type="nucleotide sequence ID" value="XM_018882814.1"/>
</dbReference>
<reference evidence="2 3" key="1">
    <citation type="submission" date="2016-02" db="EMBL/GenBank/DDBJ databases">
        <title>Complete genome sequence and transcriptome regulation of the pentose utilising yeast Sugiyamaella lignohabitans.</title>
        <authorList>
            <person name="Bellasio M."/>
            <person name="Peymann A."/>
            <person name="Valli M."/>
            <person name="Sipitzky M."/>
            <person name="Graf A."/>
            <person name="Sauer M."/>
            <person name="Marx H."/>
            <person name="Mattanovich D."/>
        </authorList>
    </citation>
    <scope>NUCLEOTIDE SEQUENCE [LARGE SCALE GENOMIC DNA]</scope>
    <source>
        <strain evidence="2 3">CBS 10342</strain>
    </source>
</reference>
<dbReference type="InterPro" id="IPR011009">
    <property type="entry name" value="Kinase-like_dom_sf"/>
</dbReference>